<reference evidence="16" key="2">
    <citation type="submission" date="2025-08" db="UniProtKB">
        <authorList>
            <consortium name="RefSeq"/>
        </authorList>
    </citation>
    <scope>IDENTIFICATION</scope>
    <source>
        <strain evidence="16">J_2021</strain>
        <tissue evidence="16">Erythrocytes</tissue>
    </source>
</reference>
<dbReference type="GO" id="GO:0050911">
    <property type="term" value="P:detection of chemical stimulus involved in sensory perception of smell"/>
    <property type="evidence" value="ECO:0000318"/>
    <property type="project" value="GO_Central"/>
</dbReference>
<evidence type="ECO:0000256" key="9">
    <source>
        <dbReference type="ARBA" id="ARBA00023157"/>
    </source>
</evidence>
<feature type="transmembrane region" description="Helical" evidence="13">
    <location>
        <begin position="61"/>
        <end position="81"/>
    </location>
</feature>
<evidence type="ECO:0000256" key="11">
    <source>
        <dbReference type="ARBA" id="ARBA00023180"/>
    </source>
</evidence>
<feature type="transmembrane region" description="Helical" evidence="13">
    <location>
        <begin position="201"/>
        <end position="223"/>
    </location>
</feature>
<dbReference type="GO" id="GO:0004930">
    <property type="term" value="F:G protein-coupled receptor activity"/>
    <property type="evidence" value="ECO:0007669"/>
    <property type="project" value="UniProtKB-KW"/>
</dbReference>
<dbReference type="InterPro" id="IPR052921">
    <property type="entry name" value="GPCR1_Superfamily_Member"/>
</dbReference>
<dbReference type="GO" id="GO:0005549">
    <property type="term" value="F:odorant binding"/>
    <property type="evidence" value="ECO:0000318"/>
    <property type="project" value="GO_Central"/>
</dbReference>
<evidence type="ECO:0000256" key="13">
    <source>
        <dbReference type="SAM" id="Phobius"/>
    </source>
</evidence>
<keyword evidence="11" id="KW-0325">Glycoprotein</keyword>
<dbReference type="Gene3D" id="1.20.1070.10">
    <property type="entry name" value="Rhodopsin 7-helix transmembrane proteins"/>
    <property type="match status" value="1"/>
</dbReference>
<keyword evidence="6 13" id="KW-1133">Transmembrane helix</keyword>
<evidence type="ECO:0000256" key="10">
    <source>
        <dbReference type="ARBA" id="ARBA00023170"/>
    </source>
</evidence>
<keyword evidence="10" id="KW-0675">Receptor</keyword>
<evidence type="ECO:0000256" key="4">
    <source>
        <dbReference type="ARBA" id="ARBA00022692"/>
    </source>
</evidence>
<comment type="subcellular location">
    <subcellularLocation>
        <location evidence="1">Cell membrane</location>
        <topology evidence="1">Multi-pass membrane protein</topology>
    </subcellularLocation>
</comment>
<feature type="transmembrane region" description="Helical" evidence="13">
    <location>
        <begin position="235"/>
        <end position="256"/>
    </location>
</feature>
<keyword evidence="7" id="KW-0297">G-protein coupled receptor</keyword>
<evidence type="ECO:0000256" key="6">
    <source>
        <dbReference type="ARBA" id="ARBA00022989"/>
    </source>
</evidence>
<keyword evidence="4 13" id="KW-0812">Transmembrane</keyword>
<dbReference type="RefSeq" id="XP_041440702.1">
    <property type="nucleotide sequence ID" value="XM_041584768.1"/>
</dbReference>
<evidence type="ECO:0000259" key="14">
    <source>
        <dbReference type="PROSITE" id="PS50262"/>
    </source>
</evidence>
<dbReference type="AlphaFoldDB" id="A0A8J1MG60"/>
<evidence type="ECO:0000256" key="12">
    <source>
        <dbReference type="ARBA" id="ARBA00023224"/>
    </source>
</evidence>
<evidence type="ECO:0000256" key="7">
    <source>
        <dbReference type="ARBA" id="ARBA00023040"/>
    </source>
</evidence>
<dbReference type="KEGG" id="xla:108709050"/>
<dbReference type="InterPro" id="IPR017452">
    <property type="entry name" value="GPCR_Rhodpsn_7TM"/>
</dbReference>
<evidence type="ECO:0000256" key="3">
    <source>
        <dbReference type="ARBA" id="ARBA00022606"/>
    </source>
</evidence>
<dbReference type="PROSITE" id="PS50262">
    <property type="entry name" value="G_PROTEIN_RECEP_F1_2"/>
    <property type="match status" value="1"/>
</dbReference>
<evidence type="ECO:0000256" key="1">
    <source>
        <dbReference type="ARBA" id="ARBA00004651"/>
    </source>
</evidence>
<feature type="transmembrane region" description="Helical" evidence="13">
    <location>
        <begin position="139"/>
        <end position="160"/>
    </location>
</feature>
<dbReference type="PRINTS" id="PR00245">
    <property type="entry name" value="OLFACTORYR"/>
</dbReference>
<dbReference type="OrthoDB" id="6147321at2759"/>
<dbReference type="GO" id="GO:0005886">
    <property type="term" value="C:plasma membrane"/>
    <property type="evidence" value="ECO:0007669"/>
    <property type="project" value="UniProtKB-SubCell"/>
</dbReference>
<accession>A0A8J1MG60</accession>
<feature type="transmembrane region" description="Helical" evidence="13">
    <location>
        <begin position="268"/>
        <end position="290"/>
    </location>
</feature>
<dbReference type="FunFam" id="1.20.1070.10:FF:000024">
    <property type="entry name" value="Olfactory receptor"/>
    <property type="match status" value="1"/>
</dbReference>
<gene>
    <name evidence="16" type="primary">LOC108709050</name>
</gene>
<keyword evidence="12" id="KW-0807">Transducer</keyword>
<feature type="domain" description="G-protein coupled receptors family 1 profile" evidence="14">
    <location>
        <begin position="40"/>
        <end position="290"/>
    </location>
</feature>
<dbReference type="GeneID" id="108709050"/>
<dbReference type="GO" id="GO:0016020">
    <property type="term" value="C:membrane"/>
    <property type="evidence" value="ECO:0000318"/>
    <property type="project" value="GO_Central"/>
</dbReference>
<keyword evidence="8 13" id="KW-0472">Membrane</keyword>
<dbReference type="PANTHER" id="PTHR26451">
    <property type="entry name" value="G_PROTEIN_RECEP_F1_2 DOMAIN-CONTAINING PROTEIN"/>
    <property type="match status" value="1"/>
</dbReference>
<keyword evidence="9" id="KW-1015">Disulfide bond</keyword>
<dbReference type="SUPFAM" id="SSF81321">
    <property type="entry name" value="Family A G protein-coupled receptor-like"/>
    <property type="match status" value="1"/>
</dbReference>
<dbReference type="Proteomes" id="UP000186698">
    <property type="component" value="Chromosome 2S"/>
</dbReference>
<name>A0A8J1MG60_XENLA</name>
<keyword evidence="2" id="KW-1003">Cell membrane</keyword>
<keyword evidence="15" id="KW-1185">Reference proteome</keyword>
<dbReference type="GO" id="GO:0004984">
    <property type="term" value="F:olfactory receptor activity"/>
    <property type="evidence" value="ECO:0000318"/>
    <property type="project" value="GO_Central"/>
</dbReference>
<evidence type="ECO:0000256" key="5">
    <source>
        <dbReference type="ARBA" id="ARBA00022725"/>
    </source>
</evidence>
<dbReference type="PANTHER" id="PTHR26451:SF1003">
    <property type="entry name" value="OLFACTORY RECEPTOR 51L1-LIKE"/>
    <property type="match status" value="1"/>
</dbReference>
<evidence type="ECO:0000313" key="15">
    <source>
        <dbReference type="Proteomes" id="UP000186698"/>
    </source>
</evidence>
<feature type="transmembrane region" description="Helical" evidence="13">
    <location>
        <begin position="24"/>
        <end position="49"/>
    </location>
</feature>
<dbReference type="Pfam" id="PF13853">
    <property type="entry name" value="7tm_4"/>
    <property type="match status" value="1"/>
</dbReference>
<keyword evidence="3" id="KW-0716">Sensory transduction</keyword>
<reference evidence="15" key="1">
    <citation type="submission" date="2024-06" db="UniProtKB">
        <authorList>
            <consortium name="RefSeq"/>
        </authorList>
    </citation>
    <scope>NUCLEOTIDE SEQUENCE [LARGE SCALE GENOMIC DNA]</scope>
    <source>
        <strain evidence="15">J_2021</strain>
    </source>
</reference>
<evidence type="ECO:0000313" key="16">
    <source>
        <dbReference type="RefSeq" id="XP_041440702.1"/>
    </source>
</evidence>
<dbReference type="InterPro" id="IPR000725">
    <property type="entry name" value="Olfact_rcpt"/>
</dbReference>
<keyword evidence="5" id="KW-0552">Olfaction</keyword>
<evidence type="ECO:0000256" key="2">
    <source>
        <dbReference type="ARBA" id="ARBA00022475"/>
    </source>
</evidence>
<protein>
    <submittedName>
        <fullName evidence="16">Olfactory receptor 51G2-like</fullName>
    </submittedName>
</protein>
<proteinExistence type="predicted"/>
<sequence>MENEFNISKNFVLLGIEEMERFKYLYCSLLLIIYFFILLFSFTIIFVVVFDESLHEPMYTLIASLLLNGIFGSSCVFPKLITDLLFSSNEISRVGCFTQTFGVTLFGYCEVSTFTIMAHDTYLAVGHPLRYPTLMTNSVVLKLIMGSLIFNIMLTLPLPLLAVRLPLCGSHISNVFCDNPSILFLSCVDTSLNKLYGNVSFVSNLMVMLILISHSYLQIFLICLKISKDACKKTIHTLVTHLLNFSIFMAGGLFLFVRYRLGNNNLTLTFHILLAIMGFIFTPLLTPLIYGIRMQRLKMKIIHHISHSAECTSGYADCGIISHSYLLIFLICLQISKDACEKAIHTLREADCEASEELKIHTIIFVAVFVESLHEPMYTVIASLLLNGINANEESRGFKVSKDTCKKAIHTLVIHLLNFSPFSLRSSTCICLFQNGNH</sequence>
<evidence type="ECO:0000256" key="8">
    <source>
        <dbReference type="ARBA" id="ARBA00023136"/>
    </source>
</evidence>
<organism evidence="15 16">
    <name type="scientific">Xenopus laevis</name>
    <name type="common">African clawed frog</name>
    <dbReference type="NCBI Taxonomy" id="8355"/>
    <lineage>
        <taxon>Eukaryota</taxon>
        <taxon>Metazoa</taxon>
        <taxon>Chordata</taxon>
        <taxon>Craniata</taxon>
        <taxon>Vertebrata</taxon>
        <taxon>Euteleostomi</taxon>
        <taxon>Amphibia</taxon>
        <taxon>Batrachia</taxon>
        <taxon>Anura</taxon>
        <taxon>Pipoidea</taxon>
        <taxon>Pipidae</taxon>
        <taxon>Xenopodinae</taxon>
        <taxon>Xenopus</taxon>
        <taxon>Xenopus</taxon>
    </lineage>
</organism>